<dbReference type="PANTHER" id="PTHR11733:SF232">
    <property type="entry name" value="NEPRILYSIN METALLOPEPTIDASE FAMILY"/>
    <property type="match status" value="1"/>
</dbReference>
<name>E3M1Q3_CAERE</name>
<comment type="similarity">
    <text evidence="2">Belongs to the peptidase M13 family.</text>
</comment>
<evidence type="ECO:0000256" key="5">
    <source>
        <dbReference type="ARBA" id="ARBA00022801"/>
    </source>
</evidence>
<evidence type="ECO:0000256" key="1">
    <source>
        <dbReference type="ARBA" id="ARBA00001947"/>
    </source>
</evidence>
<dbReference type="OrthoDB" id="6475849at2759"/>
<dbReference type="AlphaFoldDB" id="E3M1Q3"/>
<dbReference type="InterPro" id="IPR008753">
    <property type="entry name" value="Peptidase_M13_N"/>
</dbReference>
<gene>
    <name evidence="11" type="ORF">CRE_06597</name>
</gene>
<keyword evidence="12" id="KW-1185">Reference proteome</keyword>
<dbReference type="OMA" id="TIRNISW"/>
<dbReference type="InterPro" id="IPR018497">
    <property type="entry name" value="Peptidase_M13_C"/>
</dbReference>
<evidence type="ECO:0000313" key="12">
    <source>
        <dbReference type="Proteomes" id="UP000008281"/>
    </source>
</evidence>
<dbReference type="InterPro" id="IPR000718">
    <property type="entry name" value="Peptidase_M13"/>
</dbReference>
<dbReference type="EMBL" id="DS268421">
    <property type="protein sequence ID" value="EFO89042.1"/>
    <property type="molecule type" value="Genomic_DNA"/>
</dbReference>
<evidence type="ECO:0000313" key="11">
    <source>
        <dbReference type="EMBL" id="EFO89042.1"/>
    </source>
</evidence>
<proteinExistence type="inferred from homology"/>
<dbReference type="InterPro" id="IPR042089">
    <property type="entry name" value="Peptidase_M13_dom_2"/>
</dbReference>
<dbReference type="Pfam" id="PF05649">
    <property type="entry name" value="Peptidase_M13_N"/>
    <property type="match status" value="1"/>
</dbReference>
<organism evidence="12">
    <name type="scientific">Caenorhabditis remanei</name>
    <name type="common">Caenorhabditis vulgaris</name>
    <dbReference type="NCBI Taxonomy" id="31234"/>
    <lineage>
        <taxon>Eukaryota</taxon>
        <taxon>Metazoa</taxon>
        <taxon>Ecdysozoa</taxon>
        <taxon>Nematoda</taxon>
        <taxon>Chromadorea</taxon>
        <taxon>Rhabditida</taxon>
        <taxon>Rhabditina</taxon>
        <taxon>Rhabditomorpha</taxon>
        <taxon>Rhabditoidea</taxon>
        <taxon>Rhabditidae</taxon>
        <taxon>Peloderinae</taxon>
        <taxon>Caenorhabditis</taxon>
    </lineage>
</organism>
<protein>
    <recommendedName>
        <fullName evidence="13">Peptidase M13 C-terminal domain-containing protein</fullName>
    </recommendedName>
</protein>
<dbReference type="eggNOG" id="KOG3624">
    <property type="taxonomic scope" value="Eukaryota"/>
</dbReference>
<dbReference type="PANTHER" id="PTHR11733">
    <property type="entry name" value="ZINC METALLOPROTEASE FAMILY M13 NEPRILYSIN-RELATED"/>
    <property type="match status" value="1"/>
</dbReference>
<evidence type="ECO:0000256" key="8">
    <source>
        <dbReference type="SAM" id="Phobius"/>
    </source>
</evidence>
<dbReference type="STRING" id="31234.E3M1Q3"/>
<evidence type="ECO:0000259" key="10">
    <source>
        <dbReference type="Pfam" id="PF05649"/>
    </source>
</evidence>
<dbReference type="GO" id="GO:0016485">
    <property type="term" value="P:protein processing"/>
    <property type="evidence" value="ECO:0007669"/>
    <property type="project" value="TreeGrafter"/>
</dbReference>
<dbReference type="Pfam" id="PF01431">
    <property type="entry name" value="Peptidase_M13"/>
    <property type="match status" value="1"/>
</dbReference>
<keyword evidence="8" id="KW-1133">Transmembrane helix</keyword>
<dbReference type="Gene3D" id="1.10.1380.10">
    <property type="entry name" value="Neutral endopeptidase , domain2"/>
    <property type="match status" value="1"/>
</dbReference>
<dbReference type="PROSITE" id="PS51885">
    <property type="entry name" value="NEPRILYSIN"/>
    <property type="match status" value="1"/>
</dbReference>
<evidence type="ECO:0008006" key="13">
    <source>
        <dbReference type="Google" id="ProtNLM"/>
    </source>
</evidence>
<feature type="domain" description="Peptidase M13 C-terminal" evidence="9">
    <location>
        <begin position="531"/>
        <end position="738"/>
    </location>
</feature>
<evidence type="ECO:0000256" key="6">
    <source>
        <dbReference type="ARBA" id="ARBA00022833"/>
    </source>
</evidence>
<sequence>MNERDTENSLLLDLTQSEEIEEEKEGKCSKYCNPLVSIIIFLVALLIVVLALVVFWKMEVPEKTRTQIVGFNQSQISELIKTREECTTAECITLSSTLLNWQNTKIDPCDDFYEHSCGKYHEHTMNDGTRVNEKDRIVIKLIQHFLLSNQSANTASEIAMKIMYRSCERSLQPRNIITYREAIQKEVFQNIKKIGNWPMANMTWNESEFSLNDMIANMAKLHMLHYGFFEAGILDYPIDAAPKQLMIRPARSRFDMFLPEFTHVISELLRLSNVTFLNETLTKDIQDGLNLDTELGKFRIPDREPESVTVEELKRAVPAIDFERILKTLLNPERGNWTNVKNRTTAARFESFFNPEKNISSIIFKTKPRVMANYLIMKYIEHAYIYYSMRFRYASKYSHCLELTINLLPRAALRVFVRNHYKKENMVVASKMVEIIKDAFIEMFENSTWLHEETRKAAILKVKKMNKVIGYTEEYEREGALDQQFETLHLTPDDSFFTIMTKVHRFKTEQLMEYVSTNSLLNPIDSLVVTNAFYFPGKNLLSLLAPFLDKPHFDAHYPRYVTMAGVGRVIAHEIGHGFDTEGRHSDETGQYRDWWTPEDSAEYDKRASCFQKQFDEFKDPFLGEMQQGLGVLSEVIADALGMEATWIAFKKLDLSNEQTLIKFGDQDQDFKKLFFRAAALDFCAPNRIDKHSPRHLLKWSHPTHRFRINGAFANSRSFTEAYNCPLGSRMNPIERCDLF</sequence>
<keyword evidence="3" id="KW-0645">Protease</keyword>
<evidence type="ECO:0000256" key="3">
    <source>
        <dbReference type="ARBA" id="ARBA00022670"/>
    </source>
</evidence>
<dbReference type="GO" id="GO:0046872">
    <property type="term" value="F:metal ion binding"/>
    <property type="evidence" value="ECO:0007669"/>
    <property type="project" value="UniProtKB-KW"/>
</dbReference>
<dbReference type="CDD" id="cd08662">
    <property type="entry name" value="M13"/>
    <property type="match status" value="1"/>
</dbReference>
<evidence type="ECO:0000256" key="7">
    <source>
        <dbReference type="ARBA" id="ARBA00023049"/>
    </source>
</evidence>
<dbReference type="GO" id="GO:0004222">
    <property type="term" value="F:metalloendopeptidase activity"/>
    <property type="evidence" value="ECO:0007669"/>
    <property type="project" value="InterPro"/>
</dbReference>
<comment type="cofactor">
    <cofactor evidence="1">
        <name>Zn(2+)</name>
        <dbReference type="ChEBI" id="CHEBI:29105"/>
    </cofactor>
</comment>
<keyword evidence="6" id="KW-0862">Zinc</keyword>
<reference evidence="11" key="1">
    <citation type="submission" date="2007-07" db="EMBL/GenBank/DDBJ databases">
        <title>PCAP assembly of the Caenorhabditis remanei genome.</title>
        <authorList>
            <consortium name="The Caenorhabditis remanei Sequencing Consortium"/>
            <person name="Wilson R.K."/>
        </authorList>
    </citation>
    <scope>NUCLEOTIDE SEQUENCE [LARGE SCALE GENOMIC DNA]</scope>
    <source>
        <strain evidence="11">PB4641</strain>
    </source>
</reference>
<dbReference type="FunCoup" id="E3M1Q3">
    <property type="interactions" value="75"/>
</dbReference>
<dbReference type="HOGENOM" id="CLU_006187_5_0_1"/>
<dbReference type="InParanoid" id="E3M1Q3"/>
<dbReference type="InterPro" id="IPR024079">
    <property type="entry name" value="MetalloPept_cat_dom_sf"/>
</dbReference>
<keyword evidence="7" id="KW-0482">Metalloprotease</keyword>
<evidence type="ECO:0000256" key="2">
    <source>
        <dbReference type="ARBA" id="ARBA00007357"/>
    </source>
</evidence>
<keyword evidence="8" id="KW-0812">Transmembrane</keyword>
<dbReference type="Proteomes" id="UP000008281">
    <property type="component" value="Unassembled WGS sequence"/>
</dbReference>
<dbReference type="SUPFAM" id="SSF55486">
    <property type="entry name" value="Metalloproteases ('zincins'), catalytic domain"/>
    <property type="match status" value="1"/>
</dbReference>
<keyword evidence="4" id="KW-0479">Metal-binding</keyword>
<accession>E3M1Q3</accession>
<keyword evidence="5" id="KW-0378">Hydrolase</keyword>
<feature type="domain" description="Peptidase M13 N-terminal" evidence="10">
    <location>
        <begin position="108"/>
        <end position="471"/>
    </location>
</feature>
<evidence type="ECO:0000259" key="9">
    <source>
        <dbReference type="Pfam" id="PF01431"/>
    </source>
</evidence>
<feature type="transmembrane region" description="Helical" evidence="8">
    <location>
        <begin position="35"/>
        <end position="56"/>
    </location>
</feature>
<keyword evidence="8" id="KW-0472">Membrane</keyword>
<dbReference type="Gene3D" id="3.40.390.10">
    <property type="entry name" value="Collagenase (Catalytic Domain)"/>
    <property type="match status" value="1"/>
</dbReference>
<evidence type="ECO:0000256" key="4">
    <source>
        <dbReference type="ARBA" id="ARBA00022723"/>
    </source>
</evidence>
<dbReference type="GO" id="GO:0005886">
    <property type="term" value="C:plasma membrane"/>
    <property type="evidence" value="ECO:0007669"/>
    <property type="project" value="TreeGrafter"/>
</dbReference>